<comment type="caution">
    <text evidence="1">The sequence shown here is derived from an EMBL/GenBank/DDBJ whole genome shotgun (WGS) entry which is preliminary data.</text>
</comment>
<protein>
    <submittedName>
        <fullName evidence="1">VPS10 domain-containing receptor SorCS2</fullName>
    </submittedName>
</protein>
<reference evidence="1" key="1">
    <citation type="submission" date="2020-04" db="EMBL/GenBank/DDBJ databases">
        <title>A chromosome-scale assembly and high-density genetic map of the yellow drum (Nibea albiflora) genome.</title>
        <authorList>
            <person name="Xu D."/>
            <person name="Zhang W."/>
            <person name="Chen R."/>
            <person name="Tan P."/>
            <person name="Wang L."/>
            <person name="Song H."/>
            <person name="Tian L."/>
            <person name="Zhu Q."/>
            <person name="Wang B."/>
        </authorList>
    </citation>
    <scope>NUCLEOTIDE SEQUENCE</scope>
    <source>
        <strain evidence="1">ZJHYS-2018</strain>
    </source>
</reference>
<evidence type="ECO:0000313" key="1">
    <source>
        <dbReference type="EMBL" id="KAG8006308.1"/>
    </source>
</evidence>
<dbReference type="Proteomes" id="UP000805704">
    <property type="component" value="Chromosome 21"/>
</dbReference>
<organism evidence="1 2">
    <name type="scientific">Nibea albiflora</name>
    <name type="common">Yellow drum</name>
    <name type="synonym">Corvina albiflora</name>
    <dbReference type="NCBI Taxonomy" id="240163"/>
    <lineage>
        <taxon>Eukaryota</taxon>
        <taxon>Metazoa</taxon>
        <taxon>Chordata</taxon>
        <taxon>Craniata</taxon>
        <taxon>Vertebrata</taxon>
        <taxon>Euteleostomi</taxon>
        <taxon>Actinopterygii</taxon>
        <taxon>Neopterygii</taxon>
        <taxon>Teleostei</taxon>
        <taxon>Neoteleostei</taxon>
        <taxon>Acanthomorphata</taxon>
        <taxon>Eupercaria</taxon>
        <taxon>Sciaenidae</taxon>
        <taxon>Nibea</taxon>
    </lineage>
</organism>
<keyword evidence="1" id="KW-0675">Receptor</keyword>
<evidence type="ECO:0000313" key="2">
    <source>
        <dbReference type="Proteomes" id="UP000805704"/>
    </source>
</evidence>
<sequence length="168" mass="18235">MASLRPETPVPAAAHLCVFLLTASAWMALPGPVRCDSGALNRRGGEDRMFDMGGGDGGSPPGLPTDSDEEAVGAESSPRFRRALSREKQMSLLSSSFVLKGDATHNQAMVHWTGENSSVPDHQHYKRKSIIEEVKGHSHSYVTIFMKSRVSISEEEDGDFLSSVIFCV</sequence>
<accession>A0ACB7EVP7</accession>
<name>A0ACB7EVP7_NIBAL</name>
<gene>
    <name evidence="1" type="primary">SORCS2</name>
    <name evidence="1" type="ORF">GBF38_005556</name>
</gene>
<dbReference type="EMBL" id="CM024809">
    <property type="protein sequence ID" value="KAG8006308.1"/>
    <property type="molecule type" value="Genomic_DNA"/>
</dbReference>
<proteinExistence type="predicted"/>
<keyword evidence="2" id="KW-1185">Reference proteome</keyword>